<dbReference type="SUPFAM" id="SSF57756">
    <property type="entry name" value="Retrovirus zinc finger-like domains"/>
    <property type="match status" value="1"/>
</dbReference>
<reference evidence="2 3" key="1">
    <citation type="journal article" date="2024" name="BMC Genomics">
        <title>De novo assembly and annotation of Popillia japonica's genome with initial clues to its potential as an invasive pest.</title>
        <authorList>
            <person name="Cucini C."/>
            <person name="Boschi S."/>
            <person name="Funari R."/>
            <person name="Cardaioli E."/>
            <person name="Iannotti N."/>
            <person name="Marturano G."/>
            <person name="Paoli F."/>
            <person name="Bruttini M."/>
            <person name="Carapelli A."/>
            <person name="Frati F."/>
            <person name="Nardi F."/>
        </authorList>
    </citation>
    <scope>NUCLEOTIDE SEQUENCE [LARGE SCALE GENOMIC DNA]</scope>
    <source>
        <strain evidence="2">DMR45628</strain>
    </source>
</reference>
<feature type="domain" description="CCHC-type" evidence="1">
    <location>
        <begin position="451"/>
        <end position="467"/>
    </location>
</feature>
<accession>A0AAW1JG24</accession>
<comment type="caution">
    <text evidence="2">The sequence shown here is derived from an EMBL/GenBank/DDBJ whole genome shotgun (WGS) entry which is preliminary data.</text>
</comment>
<sequence length="521" mass="59189">MEDKASPFLRRDILLRLPPRARAGSMSEIEERVIAESTGKIVEQASKRKRTDETNDAISCNPNLDQLQRVFAAIHNQVKQLEKVLANMYKPPQDLKDISKGKQGVQAEVNIQNLEVYYEECTKAKNRNNRRSTIAQSYEVFHTISEEDWLGDILPKIIEDQVCDWDAPADYQIALPCNKDLETKDKIVKNAINNFGGKLGLLKQQKRKGEVAVISHSLGYPDESGNFKETKRFLYYPIIADRVLEKETEDKDMYRALETVQQLMIQNEKNKLVVPEMDGVVGTVFNRMVRYLFFNTNISVHTYTAEGTQRRKAMSMPAKPHSKNLNADEAKIPKQKKGHLLVVNIESKSYADLLRTVRARSTPDKAETLKREIAEKLPSAVAAKVVTNKVLHIKGLDEVTTLEEVVDPAFGNKENVTVIMPAAAADKLIRMQKIKIGWMRCRIVEREEEKKCYRCWEHEHFKVECKGPNRERLCMKCAGEGHKANECQLVLTVPTAKGKATNPGALNARLEVTKIRGHVLL</sequence>
<dbReference type="InterPro" id="IPR036875">
    <property type="entry name" value="Znf_CCHC_sf"/>
</dbReference>
<dbReference type="EMBL" id="JASPKY010000389">
    <property type="protein sequence ID" value="KAK9702605.1"/>
    <property type="molecule type" value="Genomic_DNA"/>
</dbReference>
<proteinExistence type="predicted"/>
<dbReference type="AlphaFoldDB" id="A0AAW1JG24"/>
<evidence type="ECO:0000313" key="3">
    <source>
        <dbReference type="Proteomes" id="UP001458880"/>
    </source>
</evidence>
<feature type="domain" description="CCHC-type" evidence="1">
    <location>
        <begin position="473"/>
        <end position="489"/>
    </location>
</feature>
<dbReference type="GO" id="GO:0008270">
    <property type="term" value="F:zinc ion binding"/>
    <property type="evidence" value="ECO:0007669"/>
    <property type="project" value="InterPro"/>
</dbReference>
<evidence type="ECO:0000259" key="1">
    <source>
        <dbReference type="SMART" id="SM00343"/>
    </source>
</evidence>
<dbReference type="SMART" id="SM00343">
    <property type="entry name" value="ZnF_C2HC"/>
    <property type="match status" value="2"/>
</dbReference>
<dbReference type="GO" id="GO:0003676">
    <property type="term" value="F:nucleic acid binding"/>
    <property type="evidence" value="ECO:0007669"/>
    <property type="project" value="InterPro"/>
</dbReference>
<protein>
    <recommendedName>
        <fullName evidence="1">CCHC-type domain-containing protein</fullName>
    </recommendedName>
</protein>
<organism evidence="2 3">
    <name type="scientific">Popillia japonica</name>
    <name type="common">Japanese beetle</name>
    <dbReference type="NCBI Taxonomy" id="7064"/>
    <lineage>
        <taxon>Eukaryota</taxon>
        <taxon>Metazoa</taxon>
        <taxon>Ecdysozoa</taxon>
        <taxon>Arthropoda</taxon>
        <taxon>Hexapoda</taxon>
        <taxon>Insecta</taxon>
        <taxon>Pterygota</taxon>
        <taxon>Neoptera</taxon>
        <taxon>Endopterygota</taxon>
        <taxon>Coleoptera</taxon>
        <taxon>Polyphaga</taxon>
        <taxon>Scarabaeiformia</taxon>
        <taxon>Scarabaeidae</taxon>
        <taxon>Rutelinae</taxon>
        <taxon>Popillia</taxon>
    </lineage>
</organism>
<dbReference type="Gene3D" id="4.10.60.10">
    <property type="entry name" value="Zinc finger, CCHC-type"/>
    <property type="match status" value="1"/>
</dbReference>
<evidence type="ECO:0000313" key="2">
    <source>
        <dbReference type="EMBL" id="KAK9702605.1"/>
    </source>
</evidence>
<dbReference type="Proteomes" id="UP001458880">
    <property type="component" value="Unassembled WGS sequence"/>
</dbReference>
<name>A0AAW1JG24_POPJA</name>
<keyword evidence="3" id="KW-1185">Reference proteome</keyword>
<gene>
    <name evidence="2" type="ORF">QE152_g29841</name>
</gene>
<dbReference type="InterPro" id="IPR001878">
    <property type="entry name" value="Znf_CCHC"/>
</dbReference>